<evidence type="ECO:0000256" key="1">
    <source>
        <dbReference type="ARBA" id="ARBA00004651"/>
    </source>
</evidence>
<feature type="domain" description="SGNH" evidence="10">
    <location>
        <begin position="418"/>
        <end position="657"/>
    </location>
</feature>
<keyword evidence="7 12" id="KW-0012">Acyltransferase</keyword>
<protein>
    <submittedName>
        <fullName evidence="12">O-acetyltransferase OatA</fullName>
        <ecNumber evidence="12">2.3.1.-</ecNumber>
    </submittedName>
</protein>
<feature type="transmembrane region" description="Helical" evidence="8">
    <location>
        <begin position="249"/>
        <end position="269"/>
    </location>
</feature>
<reference evidence="12 14" key="3">
    <citation type="submission" date="2018-06" db="EMBL/GenBank/DDBJ databases">
        <authorList>
            <consortium name="Pathogen Informatics"/>
            <person name="Doyle S."/>
        </authorList>
    </citation>
    <scope>NUCLEOTIDE SEQUENCE [LARGE SCALE GENOMIC DNA]</scope>
    <source>
        <strain evidence="12 14">NCTC13159</strain>
    </source>
</reference>
<dbReference type="InterPro" id="IPR050879">
    <property type="entry name" value="Acyltransferase_3"/>
</dbReference>
<feature type="transmembrane region" description="Helical" evidence="8">
    <location>
        <begin position="319"/>
        <end position="336"/>
    </location>
</feature>
<feature type="transmembrane region" description="Helical" evidence="8">
    <location>
        <begin position="140"/>
        <end position="159"/>
    </location>
</feature>
<feature type="domain" description="Acyltransferase 3" evidence="9">
    <location>
        <begin position="9"/>
        <end position="336"/>
    </location>
</feature>
<keyword evidence="2" id="KW-1003">Cell membrane</keyword>
<reference evidence="11" key="2">
    <citation type="submission" date="2016-11" db="EMBL/GenBank/DDBJ databases">
        <title>Complete Genome Sequencing of Pandoraea pulmonicola DSM 16583.</title>
        <authorList>
            <person name="Chan K.-G."/>
        </authorList>
    </citation>
    <scope>NUCLEOTIDE SEQUENCE</scope>
    <source>
        <strain evidence="11">DSM 16583</strain>
    </source>
</reference>
<dbReference type="InterPro" id="IPR036514">
    <property type="entry name" value="SGNH_hydro_sf"/>
</dbReference>
<dbReference type="GO" id="GO:0016747">
    <property type="term" value="F:acyltransferase activity, transferring groups other than amino-acyl groups"/>
    <property type="evidence" value="ECO:0007669"/>
    <property type="project" value="InterPro"/>
</dbReference>
<dbReference type="EC" id="2.3.1.-" evidence="12"/>
<feature type="transmembrane region" description="Helical" evidence="8">
    <location>
        <begin position="357"/>
        <end position="376"/>
    </location>
</feature>
<evidence type="ECO:0000259" key="10">
    <source>
        <dbReference type="Pfam" id="PF19040"/>
    </source>
</evidence>
<evidence type="ECO:0000259" key="9">
    <source>
        <dbReference type="Pfam" id="PF01757"/>
    </source>
</evidence>
<keyword evidence="5 8" id="KW-1133">Transmembrane helix</keyword>
<dbReference type="Pfam" id="PF01757">
    <property type="entry name" value="Acyl_transf_3"/>
    <property type="match status" value="1"/>
</dbReference>
<evidence type="ECO:0000313" key="14">
    <source>
        <dbReference type="Proteomes" id="UP000254589"/>
    </source>
</evidence>
<evidence type="ECO:0000256" key="3">
    <source>
        <dbReference type="ARBA" id="ARBA00022679"/>
    </source>
</evidence>
<reference evidence="13" key="1">
    <citation type="submission" date="2014-12" db="EMBL/GenBank/DDBJ databases">
        <title>Complete Genome Sequencing of Pandoraea pulmonicola DSM 16583.</title>
        <authorList>
            <person name="Chan K.-G."/>
        </authorList>
    </citation>
    <scope>NUCLEOTIDE SEQUENCE [LARGE SCALE GENOMIC DNA]</scope>
    <source>
        <strain evidence="13">DSM 16583</strain>
    </source>
</reference>
<keyword evidence="3 12" id="KW-0808">Transferase</keyword>
<gene>
    <name evidence="12" type="primary">oatA_1</name>
    <name evidence="12" type="ORF">NCTC13159_04679</name>
    <name evidence="11" type="ORF">RO07_23205</name>
</gene>
<evidence type="ECO:0000256" key="5">
    <source>
        <dbReference type="ARBA" id="ARBA00022989"/>
    </source>
</evidence>
<dbReference type="InterPro" id="IPR043968">
    <property type="entry name" value="SGNH"/>
</dbReference>
<evidence type="ECO:0000256" key="8">
    <source>
        <dbReference type="SAM" id="Phobius"/>
    </source>
</evidence>
<dbReference type="GO" id="GO:0005886">
    <property type="term" value="C:plasma membrane"/>
    <property type="evidence" value="ECO:0007669"/>
    <property type="project" value="UniProtKB-SubCell"/>
</dbReference>
<dbReference type="EMBL" id="CP010310">
    <property type="protein sequence ID" value="AJC22645.1"/>
    <property type="molecule type" value="Genomic_DNA"/>
</dbReference>
<dbReference type="RefSeq" id="WP_039411813.1">
    <property type="nucleotide sequence ID" value="NZ_CP010310.2"/>
</dbReference>
<dbReference type="GO" id="GO:0016788">
    <property type="term" value="F:hydrolase activity, acting on ester bonds"/>
    <property type="evidence" value="ECO:0007669"/>
    <property type="project" value="UniProtKB-ARBA"/>
</dbReference>
<evidence type="ECO:0000313" key="12">
    <source>
        <dbReference type="EMBL" id="SUA93127.1"/>
    </source>
</evidence>
<dbReference type="Gene3D" id="3.40.50.1110">
    <property type="entry name" value="SGNH hydrolase"/>
    <property type="match status" value="1"/>
</dbReference>
<evidence type="ECO:0000313" key="13">
    <source>
        <dbReference type="Proteomes" id="UP000035086"/>
    </source>
</evidence>
<proteinExistence type="predicted"/>
<dbReference type="GO" id="GO:0009103">
    <property type="term" value="P:lipopolysaccharide biosynthetic process"/>
    <property type="evidence" value="ECO:0007669"/>
    <property type="project" value="TreeGrafter"/>
</dbReference>
<evidence type="ECO:0000256" key="7">
    <source>
        <dbReference type="ARBA" id="ARBA00023315"/>
    </source>
</evidence>
<dbReference type="PANTHER" id="PTHR23028:SF53">
    <property type="entry name" value="ACYL_TRANSF_3 DOMAIN-CONTAINING PROTEIN"/>
    <property type="match status" value="1"/>
</dbReference>
<dbReference type="Proteomes" id="UP000035086">
    <property type="component" value="Chromosome"/>
</dbReference>
<feature type="transmembrane region" description="Helical" evidence="8">
    <location>
        <begin position="75"/>
        <end position="95"/>
    </location>
</feature>
<keyword evidence="4 8" id="KW-0812">Transmembrane</keyword>
<evidence type="ECO:0000256" key="6">
    <source>
        <dbReference type="ARBA" id="ARBA00023136"/>
    </source>
</evidence>
<sequence>MANTYYKHIDGLRAIAVLSVFLYHLGFPGITGGFVGVDIFFVISGYLITGIILPELQETGRFSFVGFYFRRAKRIFPALAVTLVTSFALAVWLLPPAKFKLFGGTFAAAAASVANIFLYRQAGYFDIFSKTNPLLHTWSLGVEEQFYIVWPVLLLLAFVTIGKRWGALVVLTLLAFISFYLNVRHQGSSPTRMYFLVQYRAFEFCIGAAVLWLPQAHTILRRRSHEALCAIGFVLTLAPFFLYTELTPFPTYNALAPAIGTALLIYAGSAPNFGWLLRTRVAVFIGLISYSLYLVHWPLITFVMAYNENVGLTFALGDWQRIAVGFAAIGLAYLMYKYVERPTRRIRIGMTRAQGFFVAKWIGALAVAAVAGVGMFRGNGWLWRVDSPFKATEAQTIAEFHTAHWGGAGFDGGLIHTGQRPEPSLIMMGDSHSGMLDTGVVREIAVPLGLTVFTASGGSAGKYESSLLLPGTTRIDKNQASFDLSSRNANVEAIRQLERSPNSVLMYSAFYRGQLPIAGDLLTHRPWNINPEKSGNEDDYQPFVAALERLRQSLDGRQFVIIGDFPGSSKYFAPQCVAQLRWFHTDACKAEQPRFDNIAAINVNRVIRKYAATHRNVHFIDPYDVFCDEKRCRNLDPSGAPLYSDGKHLSKSGSILFFDMTRSRLRRILEAS</sequence>
<evidence type="ECO:0000256" key="4">
    <source>
        <dbReference type="ARBA" id="ARBA00022692"/>
    </source>
</evidence>
<dbReference type="AlphaFoldDB" id="A0AAJ5D2V9"/>
<feature type="transmembrane region" description="Helical" evidence="8">
    <location>
        <begin position="165"/>
        <end position="183"/>
    </location>
</feature>
<evidence type="ECO:0000313" key="11">
    <source>
        <dbReference type="EMBL" id="AJC22645.1"/>
    </source>
</evidence>
<feature type="transmembrane region" description="Helical" evidence="8">
    <location>
        <begin position="281"/>
        <end position="299"/>
    </location>
</feature>
<comment type="subcellular location">
    <subcellularLocation>
        <location evidence="1">Cell membrane</location>
        <topology evidence="1">Multi-pass membrane protein</topology>
    </subcellularLocation>
</comment>
<dbReference type="KEGG" id="ppul:RO07_23205"/>
<keyword evidence="6 8" id="KW-0472">Membrane</keyword>
<evidence type="ECO:0000256" key="2">
    <source>
        <dbReference type="ARBA" id="ARBA00022475"/>
    </source>
</evidence>
<feature type="transmembrane region" description="Helical" evidence="8">
    <location>
        <begin position="101"/>
        <end position="119"/>
    </location>
</feature>
<organism evidence="12 14">
    <name type="scientific">Pandoraea pulmonicola</name>
    <dbReference type="NCBI Taxonomy" id="93221"/>
    <lineage>
        <taxon>Bacteria</taxon>
        <taxon>Pseudomonadati</taxon>
        <taxon>Pseudomonadota</taxon>
        <taxon>Betaproteobacteria</taxon>
        <taxon>Burkholderiales</taxon>
        <taxon>Burkholderiaceae</taxon>
        <taxon>Pandoraea</taxon>
    </lineage>
</organism>
<dbReference type="PANTHER" id="PTHR23028">
    <property type="entry name" value="ACETYLTRANSFERASE"/>
    <property type="match status" value="1"/>
</dbReference>
<dbReference type="Pfam" id="PF19040">
    <property type="entry name" value="SGNH"/>
    <property type="match status" value="1"/>
</dbReference>
<dbReference type="Proteomes" id="UP000254589">
    <property type="component" value="Unassembled WGS sequence"/>
</dbReference>
<keyword evidence="13" id="KW-1185">Reference proteome</keyword>
<accession>A0AAJ5D2V9</accession>
<dbReference type="EMBL" id="UGSJ01000001">
    <property type="protein sequence ID" value="SUA93127.1"/>
    <property type="molecule type" value="Genomic_DNA"/>
</dbReference>
<feature type="transmembrane region" description="Helical" evidence="8">
    <location>
        <begin position="227"/>
        <end position="243"/>
    </location>
</feature>
<dbReference type="SUPFAM" id="SSF52266">
    <property type="entry name" value="SGNH hydrolase"/>
    <property type="match status" value="1"/>
</dbReference>
<dbReference type="InterPro" id="IPR002656">
    <property type="entry name" value="Acyl_transf_3_dom"/>
</dbReference>
<name>A0AAJ5D2V9_PANPU</name>